<protein>
    <recommendedName>
        <fullName evidence="7">IF rod domain-containing protein</fullName>
    </recommendedName>
</protein>
<feature type="region of interest" description="Disordered" evidence="6">
    <location>
        <begin position="1"/>
        <end position="30"/>
    </location>
</feature>
<organism evidence="8 9">
    <name type="scientific">Mycteria americana</name>
    <name type="common">Wood stork</name>
    <dbReference type="NCBI Taxonomy" id="33587"/>
    <lineage>
        <taxon>Eukaryota</taxon>
        <taxon>Metazoa</taxon>
        <taxon>Chordata</taxon>
        <taxon>Craniata</taxon>
        <taxon>Vertebrata</taxon>
        <taxon>Euteleostomi</taxon>
        <taxon>Archelosauria</taxon>
        <taxon>Archosauria</taxon>
        <taxon>Dinosauria</taxon>
        <taxon>Saurischia</taxon>
        <taxon>Theropoda</taxon>
        <taxon>Coelurosauria</taxon>
        <taxon>Aves</taxon>
        <taxon>Neognathae</taxon>
        <taxon>Neoaves</taxon>
        <taxon>Aequornithes</taxon>
        <taxon>Ciconiiformes</taxon>
        <taxon>Ciconiidae</taxon>
        <taxon>Mycteria</taxon>
    </lineage>
</organism>
<feature type="coiled-coil region" evidence="5">
    <location>
        <begin position="288"/>
        <end position="393"/>
    </location>
</feature>
<dbReference type="InterPro" id="IPR018039">
    <property type="entry name" value="IF_conserved"/>
</dbReference>
<dbReference type="Proteomes" id="UP001333110">
    <property type="component" value="Unassembled WGS sequence"/>
</dbReference>
<dbReference type="EMBL" id="JAUNZN010000024">
    <property type="protein sequence ID" value="KAK4808723.1"/>
    <property type="molecule type" value="Genomic_DNA"/>
</dbReference>
<keyword evidence="9" id="KW-1185">Reference proteome</keyword>
<dbReference type="Pfam" id="PF00038">
    <property type="entry name" value="Filament"/>
    <property type="match status" value="3"/>
</dbReference>
<keyword evidence="1" id="KW-0416">Keratin</keyword>
<feature type="coiled-coil region" evidence="5">
    <location>
        <begin position="115"/>
        <end position="185"/>
    </location>
</feature>
<keyword evidence="2 4" id="KW-0403">Intermediate filament</keyword>
<feature type="domain" description="IF rod" evidence="7">
    <location>
        <begin position="111"/>
        <end position="422"/>
    </location>
</feature>
<feature type="domain" description="IF rod" evidence="7">
    <location>
        <begin position="963"/>
        <end position="1080"/>
    </location>
</feature>
<dbReference type="Gene3D" id="1.20.5.1160">
    <property type="entry name" value="Vasodilator-stimulated phosphoprotein"/>
    <property type="match status" value="2"/>
</dbReference>
<evidence type="ECO:0000256" key="1">
    <source>
        <dbReference type="ARBA" id="ARBA00022744"/>
    </source>
</evidence>
<feature type="coiled-coil region" evidence="5">
    <location>
        <begin position="544"/>
        <end position="578"/>
    </location>
</feature>
<feature type="coiled-coil region" evidence="5">
    <location>
        <begin position="641"/>
        <end position="682"/>
    </location>
</feature>
<dbReference type="PROSITE" id="PS51842">
    <property type="entry name" value="IF_ROD_2"/>
    <property type="match status" value="3"/>
</dbReference>
<evidence type="ECO:0000259" key="7">
    <source>
        <dbReference type="PROSITE" id="PS51842"/>
    </source>
</evidence>
<feature type="coiled-coil region" evidence="5">
    <location>
        <begin position="221"/>
        <end position="255"/>
    </location>
</feature>
<accession>A0AAN7MF45</accession>
<keyword evidence="3 5" id="KW-0175">Coiled coil</keyword>
<feature type="coiled-coil region" evidence="5">
    <location>
        <begin position="1017"/>
        <end position="1079"/>
    </location>
</feature>
<name>A0AAN7MF45_MYCAM</name>
<evidence type="ECO:0000256" key="5">
    <source>
        <dbReference type="SAM" id="Coils"/>
    </source>
</evidence>
<dbReference type="AlphaFoldDB" id="A0AAN7MF45"/>
<dbReference type="PRINTS" id="PR01248">
    <property type="entry name" value="TYPE1KERATIN"/>
</dbReference>
<dbReference type="InterPro" id="IPR002957">
    <property type="entry name" value="Keratin_I"/>
</dbReference>
<dbReference type="FunFam" id="1.20.5.500:FF:000001">
    <property type="entry name" value="Type II keratin 23"/>
    <property type="match status" value="1"/>
</dbReference>
<feature type="coiled-coil region" evidence="5">
    <location>
        <begin position="754"/>
        <end position="848"/>
    </location>
</feature>
<evidence type="ECO:0000256" key="3">
    <source>
        <dbReference type="ARBA" id="ARBA00023054"/>
    </source>
</evidence>
<comment type="caution">
    <text evidence="8">The sequence shown here is derived from an EMBL/GenBank/DDBJ whole genome shotgun (WGS) entry which is preliminary data.</text>
</comment>
<dbReference type="SUPFAM" id="SSF64593">
    <property type="entry name" value="Intermediate filament protein, coiled coil region"/>
    <property type="match status" value="5"/>
</dbReference>
<evidence type="ECO:0000256" key="2">
    <source>
        <dbReference type="ARBA" id="ARBA00022754"/>
    </source>
</evidence>
<proteinExistence type="inferred from homology"/>
<evidence type="ECO:0000313" key="8">
    <source>
        <dbReference type="EMBL" id="KAK4808723.1"/>
    </source>
</evidence>
<dbReference type="GO" id="GO:0045109">
    <property type="term" value="P:intermediate filament organization"/>
    <property type="evidence" value="ECO:0007669"/>
    <property type="project" value="TreeGrafter"/>
</dbReference>
<gene>
    <name evidence="8" type="ORF">QYF61_023191</name>
</gene>
<dbReference type="SMART" id="SM01391">
    <property type="entry name" value="Filament"/>
    <property type="match status" value="3"/>
</dbReference>
<dbReference type="FunFam" id="1.20.5.1160:FF:000002">
    <property type="entry name" value="Type I keratin 10"/>
    <property type="match status" value="2"/>
</dbReference>
<dbReference type="GO" id="GO:0030855">
    <property type="term" value="P:epithelial cell differentiation"/>
    <property type="evidence" value="ECO:0007669"/>
    <property type="project" value="TreeGrafter"/>
</dbReference>
<comment type="similarity">
    <text evidence="4">Belongs to the intermediate filament family.</text>
</comment>
<dbReference type="PANTHER" id="PTHR23239:SF369">
    <property type="entry name" value="KERATIN, TYPE I CYTOSKELETAL 12"/>
    <property type="match status" value="1"/>
</dbReference>
<dbReference type="GO" id="GO:0005882">
    <property type="term" value="C:intermediate filament"/>
    <property type="evidence" value="ECO:0007669"/>
    <property type="project" value="UniProtKB-KW"/>
</dbReference>
<dbReference type="FunFam" id="1.20.5.170:FF:000002">
    <property type="entry name" value="Type I keratin KA11"/>
    <property type="match status" value="2"/>
</dbReference>
<evidence type="ECO:0000313" key="9">
    <source>
        <dbReference type="Proteomes" id="UP001333110"/>
    </source>
</evidence>
<feature type="domain" description="IF rod" evidence="7">
    <location>
        <begin position="540"/>
        <end position="856"/>
    </location>
</feature>
<feature type="region of interest" description="Disordered" evidence="6">
    <location>
        <begin position="863"/>
        <end position="885"/>
    </location>
</feature>
<evidence type="ECO:0000256" key="4">
    <source>
        <dbReference type="RuleBase" id="RU000685"/>
    </source>
</evidence>
<dbReference type="PROSITE" id="PS00226">
    <property type="entry name" value="IF_ROD_1"/>
    <property type="match status" value="2"/>
</dbReference>
<dbReference type="PANTHER" id="PTHR23239">
    <property type="entry name" value="INTERMEDIATE FILAMENT"/>
    <property type="match status" value="1"/>
</dbReference>
<reference evidence="8 9" key="1">
    <citation type="journal article" date="2023" name="J. Hered.">
        <title>Chromosome-level genome of the wood stork (Mycteria americana) provides insight into avian chromosome evolution.</title>
        <authorList>
            <person name="Flamio R. Jr."/>
            <person name="Ramstad K.M."/>
        </authorList>
    </citation>
    <scope>NUCLEOTIDE SEQUENCE [LARGE SCALE GENOMIC DNA]</scope>
    <source>
        <strain evidence="8">JAX WOST 10</strain>
    </source>
</reference>
<dbReference type="GO" id="GO:0005198">
    <property type="term" value="F:structural molecule activity"/>
    <property type="evidence" value="ECO:0007669"/>
    <property type="project" value="InterPro"/>
</dbReference>
<evidence type="ECO:0000256" key="6">
    <source>
        <dbReference type="SAM" id="MobiDB-lite"/>
    </source>
</evidence>
<dbReference type="Gene3D" id="1.20.5.170">
    <property type="match status" value="3"/>
</dbReference>
<sequence length="1225" mass="135569">MDGGDGGQRGPSEKLQSRHCPRNAGQRTPQMAFSNQSFQWGTSTRFQPTAPSVSGLTSRKMAIQKVQAPSVYGGAGGYGTRISASTSYGQGFGGNFQLNVTGNDVLLTGNEKTTMQNLNDRLASYLEKVHSLEKANSLIEKEIKQWYEKNTTDIRHDYSSYFKTVEDLQNKIGAAQLENARLVLQIDNAKLAADDFRLKYENEYLLRQSVESDTNGLLQVRDDLTLTKSDLESQIESVNEELAFLKKNHEEDVDRLCKQVDGSVNVEVDAAPSTDLATIMGNMRQQYEEMAEKHCQEAKEQFEKQIEELNREVAINTEQLQAQRSEITDRRQSLQGLELELQSQLNMKKSLEDTLAETEARYSYQLTQIQEAVANLEAQLRQLRADMEGRNNEYSILLDVKTRLEMEIAMYRRLLEGEDSGGGGGFGGSGLGFGGGSGGGFGAASMLGSGSGFSGAFGSSSGGGFGSSLSSGFGGGFGSGLGGSYGSGLGSAFGGGLGSGFGSSSGTGVGGGFGSGSVSGFGGGFGTAGAGDGGLLSGSKKETMQNLNDRLAAYLDKVRSLEDANTELERKIREWYEKNGPGAGIPGSGNDYSKYYPIIEDLRNKIINATIDNARIILQVDNARLAADDFRLKYENEVALRQSVEADINGLRRVLDELTLTRADLEMQIESLNEELVYLKKNHEEELQGIQSSAFGQVSVEMDAAPGTDLTKLLNDMRGQYEVIAEQNRKEAEAWFNEKSGELKREISTNTEQLQSGKSEITDLKRTLQSLEIELQSQLAMKKSLEDTLAETEGGYCAQLSQMQLQIGNLESQLFQVRADMERQNAEYQQLLDIKTRLEMEIETYRRLLDGEFVSAGQGVTFESSSLTGSKSQTQSLDSSQDPTKTRKIKTIVEEVVDGKVVASHAVKALQQPAHPINKVRLAKVEDGRRMELSQLLNESRAKYETPITRNQIKTITSARTQLEEAAVKRMDKDAEALKAARAELCEARRQWHHMQIEIESLHAVEKGLERSLHATEQQYHMQLQNLEAEIECLEKELLEVRRGIEKQLQEHEILLNTRMKLEEEIATYRSLLEQEENRFRCAIPDQKDNKKPTTSKIAFTLPSGGVKKHETEKVELMTKQAILDGNIMKESTEAHGTVQTEKVDEVIKEWEGSFFKDNPRLRKKSVSLRFDLHLAATDEGCLHAKKKTLPDIEVRLADPLPLGRLLCMPFHRHTGIFPAFLTAQ</sequence>
<dbReference type="InterPro" id="IPR039008">
    <property type="entry name" value="IF_rod_dom"/>
</dbReference>
<feature type="compositionally biased region" description="Polar residues" evidence="6">
    <location>
        <begin position="863"/>
        <end position="883"/>
    </location>
</feature>
<dbReference type="Gene3D" id="1.20.5.500">
    <property type="entry name" value="Single helix bin"/>
    <property type="match status" value="3"/>
</dbReference>